<organism evidence="3 4">
    <name type="scientific">Sporanaerobacter acetigenes DSM 13106</name>
    <dbReference type="NCBI Taxonomy" id="1123281"/>
    <lineage>
        <taxon>Bacteria</taxon>
        <taxon>Bacillati</taxon>
        <taxon>Bacillota</taxon>
        <taxon>Tissierellia</taxon>
        <taxon>Tissierellales</taxon>
        <taxon>Sporanaerobacteraceae</taxon>
        <taxon>Sporanaerobacter</taxon>
    </lineage>
</organism>
<keyword evidence="4" id="KW-1185">Reference proteome</keyword>
<evidence type="ECO:0000259" key="2">
    <source>
        <dbReference type="Pfam" id="PF05569"/>
    </source>
</evidence>
<dbReference type="EMBL" id="FQXR01000010">
    <property type="protein sequence ID" value="SHI09464.1"/>
    <property type="molecule type" value="Genomic_DNA"/>
</dbReference>
<protein>
    <submittedName>
        <fullName evidence="3">Signal transducer regulating beta-lactamase production, contains metallopeptidase domain</fullName>
    </submittedName>
</protein>
<dbReference type="CDD" id="cd07341">
    <property type="entry name" value="M56_BlaR1_MecR1_like"/>
    <property type="match status" value="1"/>
</dbReference>
<keyword evidence="1" id="KW-0812">Transmembrane</keyword>
<feature type="transmembrane region" description="Helical" evidence="1">
    <location>
        <begin position="35"/>
        <end position="53"/>
    </location>
</feature>
<feature type="transmembrane region" description="Helical" evidence="1">
    <location>
        <begin position="300"/>
        <end position="322"/>
    </location>
</feature>
<evidence type="ECO:0000313" key="4">
    <source>
        <dbReference type="Proteomes" id="UP000184389"/>
    </source>
</evidence>
<feature type="transmembrane region" description="Helical" evidence="1">
    <location>
        <begin position="91"/>
        <end position="113"/>
    </location>
</feature>
<evidence type="ECO:0000256" key="1">
    <source>
        <dbReference type="SAM" id="Phobius"/>
    </source>
</evidence>
<dbReference type="InterPro" id="IPR052173">
    <property type="entry name" value="Beta-lactam_resp_regulator"/>
</dbReference>
<name>A0A1M5YC61_9FIRM</name>
<gene>
    <name evidence="3" type="ORF">SAMN02745180_02104</name>
</gene>
<accession>A0A1M5YC61</accession>
<keyword evidence="1" id="KW-1133">Transmembrane helix</keyword>
<reference evidence="3 4" key="1">
    <citation type="submission" date="2016-11" db="EMBL/GenBank/DDBJ databases">
        <authorList>
            <person name="Jaros S."/>
            <person name="Januszkiewicz K."/>
            <person name="Wedrychowicz H."/>
        </authorList>
    </citation>
    <scope>NUCLEOTIDE SEQUENCE [LARGE SCALE GENOMIC DNA]</scope>
    <source>
        <strain evidence="3 4">DSM 13106</strain>
    </source>
</reference>
<dbReference type="PANTHER" id="PTHR34978">
    <property type="entry name" value="POSSIBLE SENSOR-TRANSDUCER PROTEIN BLAR"/>
    <property type="match status" value="1"/>
</dbReference>
<dbReference type="Pfam" id="PF05569">
    <property type="entry name" value="Peptidase_M56"/>
    <property type="match status" value="1"/>
</dbReference>
<dbReference type="RefSeq" id="WP_072744751.1">
    <property type="nucleotide sequence ID" value="NZ_FQXR01000010.1"/>
</dbReference>
<dbReference type="InterPro" id="IPR008756">
    <property type="entry name" value="Peptidase_M56"/>
</dbReference>
<dbReference type="STRING" id="1123281.SAMN02745180_02104"/>
<sequence>MSFSFTAFLTILFFSSISIILMYFFLQNNKLIKGLGIGTLSFCIFVIVIRLLIPFEFSFENNLVCKRLFPKIIFFFKTPILKLNGHNICPLHIMGLIWLMGSIIQLSRAIIIYENFTKVINKFPAVKNSEIQGALRKVLQNYSKPMSFKIIQANLISTPMVLGMRKPWIVIPQIELSENEWYYIFSHEVAHYYHGDLLIKVIVELLCIIYWWNPYIYLLRGQVSKVLEIHTDLTATKSMGESKRIEYLECLLKIAKYHPSTRVNKVALNFDSENVSTLSQRFHIVLQNSNQKEKFKLKNVFFMVMPVLLLVVLSFCFVFEPYSISPKDASDTVELTKENSYLVKNQDNTYDLYVNNKFFGTANNIKNLPADLPIYKNIKEVRKDEKK</sequence>
<dbReference type="PANTHER" id="PTHR34978:SF3">
    <property type="entry name" value="SLR0241 PROTEIN"/>
    <property type="match status" value="1"/>
</dbReference>
<keyword evidence="1" id="KW-0472">Membrane</keyword>
<feature type="domain" description="Peptidase M56" evidence="2">
    <location>
        <begin position="92"/>
        <end position="284"/>
    </location>
</feature>
<evidence type="ECO:0000313" key="3">
    <source>
        <dbReference type="EMBL" id="SHI09464.1"/>
    </source>
</evidence>
<feature type="transmembrane region" description="Helical" evidence="1">
    <location>
        <begin position="6"/>
        <end position="26"/>
    </location>
</feature>
<dbReference type="OrthoDB" id="9804799at2"/>
<dbReference type="Proteomes" id="UP000184389">
    <property type="component" value="Unassembled WGS sequence"/>
</dbReference>
<proteinExistence type="predicted"/>
<dbReference type="AlphaFoldDB" id="A0A1M5YC61"/>